<keyword evidence="3" id="KW-1185">Reference proteome</keyword>
<name>A0A0M3I431_ASCLU</name>
<feature type="transmembrane region" description="Helical" evidence="2">
    <location>
        <begin position="179"/>
        <end position="203"/>
    </location>
</feature>
<evidence type="ECO:0000256" key="2">
    <source>
        <dbReference type="SAM" id="Phobius"/>
    </source>
</evidence>
<dbReference type="Proteomes" id="UP000036681">
    <property type="component" value="Unplaced"/>
</dbReference>
<protein>
    <submittedName>
        <fullName evidence="4">Transmembrane protein</fullName>
    </submittedName>
</protein>
<dbReference type="AlphaFoldDB" id="A0A0M3I431"/>
<feature type="transmembrane region" description="Helical" evidence="2">
    <location>
        <begin position="148"/>
        <end position="167"/>
    </location>
</feature>
<sequence>MGARIVSTLLHIRAAAASEPMDGLDETVNMSRRELLSAREFYLHSAIVSVFISNEICSEMEAGPSTFPSVSITLPNDGMQRWSDHRISSLSTLDDQRSVSIQYMQSNSPTIILALCGIKTNKQPIRLREVMKMFCRITPGNYEEIKKLIILAGVFFMVAILFFLMKLEVPVDEIFKWSPIVWLIGVLLCCLFMNFLCFCRKVYKRRQLSRNRRQEELLLSLNLASSFPCLAPPPHDAQCCGGRGVIWAAFREYSDNSLPSYAQALTTSIPLKESTVDLKENRVLESTSREEGEAPPPAYEEALKMLNN</sequence>
<keyword evidence="2" id="KW-0812">Transmembrane</keyword>
<evidence type="ECO:0000256" key="1">
    <source>
        <dbReference type="SAM" id="MobiDB-lite"/>
    </source>
</evidence>
<evidence type="ECO:0000313" key="3">
    <source>
        <dbReference type="Proteomes" id="UP000036681"/>
    </source>
</evidence>
<dbReference type="WBParaSite" id="ALUE_0001148501-mRNA-1">
    <property type="protein sequence ID" value="ALUE_0001148501-mRNA-1"/>
    <property type="gene ID" value="ALUE_0001148501"/>
</dbReference>
<feature type="region of interest" description="Disordered" evidence="1">
    <location>
        <begin position="284"/>
        <end position="308"/>
    </location>
</feature>
<evidence type="ECO:0000313" key="4">
    <source>
        <dbReference type="WBParaSite" id="ALUE_0001148501-mRNA-1"/>
    </source>
</evidence>
<proteinExistence type="predicted"/>
<keyword evidence="2" id="KW-0472">Membrane</keyword>
<organism evidence="3 4">
    <name type="scientific">Ascaris lumbricoides</name>
    <name type="common">Giant roundworm</name>
    <dbReference type="NCBI Taxonomy" id="6252"/>
    <lineage>
        <taxon>Eukaryota</taxon>
        <taxon>Metazoa</taxon>
        <taxon>Ecdysozoa</taxon>
        <taxon>Nematoda</taxon>
        <taxon>Chromadorea</taxon>
        <taxon>Rhabditida</taxon>
        <taxon>Spirurina</taxon>
        <taxon>Ascaridomorpha</taxon>
        <taxon>Ascaridoidea</taxon>
        <taxon>Ascarididae</taxon>
        <taxon>Ascaris</taxon>
    </lineage>
</organism>
<keyword evidence="2" id="KW-1133">Transmembrane helix</keyword>
<reference evidence="4" key="1">
    <citation type="submission" date="2017-02" db="UniProtKB">
        <authorList>
            <consortium name="WormBaseParasite"/>
        </authorList>
    </citation>
    <scope>IDENTIFICATION</scope>
</reference>
<accession>A0A0M3I431</accession>